<dbReference type="Proteomes" id="UP000264120">
    <property type="component" value="Chromosome"/>
</dbReference>
<evidence type="ECO:0000313" key="1">
    <source>
        <dbReference type="EMBL" id="AXY23525.1"/>
    </source>
</evidence>
<proteinExistence type="predicted"/>
<reference evidence="1 2" key="1">
    <citation type="submission" date="2017-08" db="EMBL/GenBank/DDBJ databases">
        <title>Complete genome sequence of Gluconacetobacter saccharivorans CV1 isolated from Fermented Vinegar.</title>
        <authorList>
            <person name="Kim S.-Y."/>
        </authorList>
    </citation>
    <scope>NUCLEOTIDE SEQUENCE [LARGE SCALE GENOMIC DNA]</scope>
    <source>
        <strain evidence="1 2">CV1</strain>
    </source>
</reference>
<evidence type="ECO:0000313" key="2">
    <source>
        <dbReference type="Proteomes" id="UP000264120"/>
    </source>
</evidence>
<protein>
    <submittedName>
        <fullName evidence="1">Uncharacterized protein</fullName>
    </submittedName>
</protein>
<gene>
    <name evidence="1" type="ORF">CD178_02779</name>
</gene>
<name>A0A347WF82_9PROT</name>
<dbReference type="OrthoDB" id="7277779at2"/>
<keyword evidence="2" id="KW-1185">Reference proteome</keyword>
<sequence>MDTKAIAEAYFNVRAQIEESQARVSDAAEALLPLVKHGNPAAKTALENLRRAAVSMEEERTRSDYLWRLASGQNPPPPAEAQAGEQSPSDGGSGRHRTFLDNLIDDVMGAGFLP</sequence>
<dbReference type="AlphaFoldDB" id="A0A347WF82"/>
<accession>A0A347WF82</accession>
<dbReference type="EMBL" id="CP023036">
    <property type="protein sequence ID" value="AXY23525.1"/>
    <property type="molecule type" value="Genomic_DNA"/>
</dbReference>
<dbReference type="RefSeq" id="WP_102323920.1">
    <property type="nucleotide sequence ID" value="NZ_CALCQY010000030.1"/>
</dbReference>
<dbReference type="GeneID" id="98312275"/>
<organism evidence="1 2">
    <name type="scientific">Komagataeibacter saccharivorans</name>
    <dbReference type="NCBI Taxonomy" id="265959"/>
    <lineage>
        <taxon>Bacteria</taxon>
        <taxon>Pseudomonadati</taxon>
        <taxon>Pseudomonadota</taxon>
        <taxon>Alphaproteobacteria</taxon>
        <taxon>Acetobacterales</taxon>
        <taxon>Acetobacteraceae</taxon>
        <taxon>Komagataeibacter</taxon>
    </lineage>
</organism>
<dbReference type="KEGG" id="ksc:CD178_02779"/>